<dbReference type="PANTHER" id="PTHR23426">
    <property type="entry name" value="FERREDOXIN/ADRENODOXIN"/>
    <property type="match status" value="1"/>
</dbReference>
<comment type="similarity">
    <text evidence="1">Belongs to the adrenodoxin/putidaredoxin family.</text>
</comment>
<protein>
    <submittedName>
        <fullName evidence="8">2Fe-2S iron-sulfur cluster-binding protein</fullName>
    </submittedName>
</protein>
<feature type="domain" description="2Fe-2S ferredoxin-type" evidence="7">
    <location>
        <begin position="2"/>
        <end position="104"/>
    </location>
</feature>
<dbReference type="InterPro" id="IPR012675">
    <property type="entry name" value="Beta-grasp_dom_sf"/>
</dbReference>
<keyword evidence="5" id="KW-0411">Iron-sulfur</keyword>
<organism evidence="8 9">
    <name type="scientific">Sinimarinibacterium thermocellulolyticum</name>
    <dbReference type="NCBI Taxonomy" id="3170016"/>
    <lineage>
        <taxon>Bacteria</taxon>
        <taxon>Pseudomonadati</taxon>
        <taxon>Pseudomonadota</taxon>
        <taxon>Gammaproteobacteria</taxon>
        <taxon>Nevskiales</taxon>
        <taxon>Nevskiaceae</taxon>
        <taxon>Sinimarinibacterium</taxon>
    </lineage>
</organism>
<evidence type="ECO:0000259" key="7">
    <source>
        <dbReference type="PROSITE" id="PS51085"/>
    </source>
</evidence>
<keyword evidence="4" id="KW-0408">Iron</keyword>
<evidence type="ECO:0000256" key="4">
    <source>
        <dbReference type="ARBA" id="ARBA00023004"/>
    </source>
</evidence>
<sequence>MFAIVFVNGNQRWTAEVAPGANLAGAAVENGVAGVDATCGFCCSCATCHGYVGEAGMAVLPPPSEDERALLEALDSVRPDSRLLCQVEVTPALDGLVIEVAPHQ</sequence>
<keyword evidence="9" id="KW-1185">Reference proteome</keyword>
<proteinExistence type="inferred from homology"/>
<dbReference type="Proteomes" id="UP001465331">
    <property type="component" value="Unassembled WGS sequence"/>
</dbReference>
<comment type="cofactor">
    <cofactor evidence="6">
        <name>[2Fe-2S] cluster</name>
        <dbReference type="ChEBI" id="CHEBI:190135"/>
    </cofactor>
</comment>
<dbReference type="SUPFAM" id="SSF54292">
    <property type="entry name" value="2Fe-2S ferredoxin-like"/>
    <property type="match status" value="1"/>
</dbReference>
<dbReference type="InterPro" id="IPR001055">
    <property type="entry name" value="Adrenodoxin-like"/>
</dbReference>
<dbReference type="InterPro" id="IPR001041">
    <property type="entry name" value="2Fe-2S_ferredoxin-type"/>
</dbReference>
<evidence type="ECO:0000256" key="1">
    <source>
        <dbReference type="ARBA" id="ARBA00010914"/>
    </source>
</evidence>
<dbReference type="CDD" id="cd00207">
    <property type="entry name" value="fer2"/>
    <property type="match status" value="1"/>
</dbReference>
<evidence type="ECO:0000256" key="6">
    <source>
        <dbReference type="ARBA" id="ARBA00034078"/>
    </source>
</evidence>
<gene>
    <name evidence="8" type="ORF">ABSH63_04700</name>
</gene>
<dbReference type="PANTHER" id="PTHR23426:SF65">
    <property type="entry name" value="FERREDOXIN-2, MITOCHONDRIAL"/>
    <property type="match status" value="1"/>
</dbReference>
<dbReference type="Gene3D" id="3.10.20.30">
    <property type="match status" value="1"/>
</dbReference>
<reference evidence="8 9" key="1">
    <citation type="submission" date="2024-06" db="EMBL/GenBank/DDBJ databases">
        <authorList>
            <person name="Li Z."/>
            <person name="Jiang Y."/>
        </authorList>
    </citation>
    <scope>NUCLEOTIDE SEQUENCE [LARGE SCALE GENOMIC DNA]</scope>
    <source>
        <strain evidence="8 9">HSW-8</strain>
    </source>
</reference>
<comment type="caution">
    <text evidence="8">The sequence shown here is derived from an EMBL/GenBank/DDBJ whole genome shotgun (WGS) entry which is preliminary data.</text>
</comment>
<evidence type="ECO:0000256" key="5">
    <source>
        <dbReference type="ARBA" id="ARBA00023014"/>
    </source>
</evidence>
<evidence type="ECO:0000313" key="8">
    <source>
        <dbReference type="EMBL" id="MES0873313.1"/>
    </source>
</evidence>
<evidence type="ECO:0000256" key="2">
    <source>
        <dbReference type="ARBA" id="ARBA00022714"/>
    </source>
</evidence>
<name>A0ABV2A7S8_9GAMM</name>
<dbReference type="RefSeq" id="WP_352887881.1">
    <property type="nucleotide sequence ID" value="NZ_JBEPIJ010000004.1"/>
</dbReference>
<accession>A0ABV2A7S8</accession>
<dbReference type="Pfam" id="PF00111">
    <property type="entry name" value="Fer2"/>
    <property type="match status" value="1"/>
</dbReference>
<dbReference type="InterPro" id="IPR036010">
    <property type="entry name" value="2Fe-2S_ferredoxin-like_sf"/>
</dbReference>
<dbReference type="PROSITE" id="PS51085">
    <property type="entry name" value="2FE2S_FER_2"/>
    <property type="match status" value="1"/>
</dbReference>
<keyword evidence="3" id="KW-0479">Metal-binding</keyword>
<evidence type="ECO:0000256" key="3">
    <source>
        <dbReference type="ARBA" id="ARBA00022723"/>
    </source>
</evidence>
<evidence type="ECO:0000313" key="9">
    <source>
        <dbReference type="Proteomes" id="UP001465331"/>
    </source>
</evidence>
<keyword evidence="2" id="KW-0001">2Fe-2S</keyword>
<dbReference type="EMBL" id="JBEPIJ010000004">
    <property type="protein sequence ID" value="MES0873313.1"/>
    <property type="molecule type" value="Genomic_DNA"/>
</dbReference>